<dbReference type="Proteomes" id="UP000179807">
    <property type="component" value="Unassembled WGS sequence"/>
</dbReference>
<dbReference type="AlphaFoldDB" id="A0A1J4K5J9"/>
<organism evidence="1 2">
    <name type="scientific">Tritrichomonas foetus</name>
    <dbReference type="NCBI Taxonomy" id="1144522"/>
    <lineage>
        <taxon>Eukaryota</taxon>
        <taxon>Metamonada</taxon>
        <taxon>Parabasalia</taxon>
        <taxon>Tritrichomonadida</taxon>
        <taxon>Tritrichomonadidae</taxon>
        <taxon>Tritrichomonas</taxon>
    </lineage>
</organism>
<name>A0A1J4K5J9_9EUKA</name>
<sequence length="97" mass="11371">MKIQRGEMSLAFAPTGGIKAHIKVQPIFDYIANLPEAQTIAVQVHDVTQEEEEEEEEKHEEEEPLEYPFVEEFEKIEYFQIGNKSYRMIINTIIEEI</sequence>
<protein>
    <submittedName>
        <fullName evidence="1">Uncharacterized protein</fullName>
    </submittedName>
</protein>
<keyword evidence="2" id="KW-1185">Reference proteome</keyword>
<accession>A0A1J4K5J9</accession>
<evidence type="ECO:0000313" key="2">
    <source>
        <dbReference type="Proteomes" id="UP000179807"/>
    </source>
</evidence>
<evidence type="ECO:0000313" key="1">
    <source>
        <dbReference type="EMBL" id="OHT06459.1"/>
    </source>
</evidence>
<dbReference type="RefSeq" id="XP_068359595.1">
    <property type="nucleotide sequence ID" value="XM_068504384.1"/>
</dbReference>
<proteinExistence type="predicted"/>
<dbReference type="GeneID" id="94839088"/>
<dbReference type="VEuPathDB" id="TrichDB:TRFO_25482"/>
<reference evidence="1" key="1">
    <citation type="submission" date="2016-10" db="EMBL/GenBank/DDBJ databases">
        <authorList>
            <person name="Benchimol M."/>
            <person name="Almeida L.G."/>
            <person name="Vasconcelos A.T."/>
            <person name="Perreira-Neves A."/>
            <person name="Rosa I.A."/>
            <person name="Tasca T."/>
            <person name="Bogo M.R."/>
            <person name="de Souza W."/>
        </authorList>
    </citation>
    <scope>NUCLEOTIDE SEQUENCE [LARGE SCALE GENOMIC DNA]</scope>
    <source>
        <strain evidence="1">K</strain>
    </source>
</reference>
<dbReference type="EMBL" id="MLAK01000725">
    <property type="protein sequence ID" value="OHT06459.1"/>
    <property type="molecule type" value="Genomic_DNA"/>
</dbReference>
<gene>
    <name evidence="1" type="ORF">TRFO_25482</name>
</gene>
<comment type="caution">
    <text evidence="1">The sequence shown here is derived from an EMBL/GenBank/DDBJ whole genome shotgun (WGS) entry which is preliminary data.</text>
</comment>